<sequence>MRRRTKLLVLYTLLLSCRAFAQDTSTLKNVDLSQVSGHTLQKLNTQYAAMGNQVSRQSGKLLSACLQKEQSLEKKVSQTDTNKAKQVFTGVQQQYQQLQSKMQSLSASSVTEKFPLKQYIPRLDSLQTTLAFLSQKGANIPAGKLQQLQQLSGSVQLLEAKLQMAGQIQNFVQQREQQLTSALPTVNVSGMTQQAYYYQQQIGQYKAALNDPKKMEEALLSTVSRLPVFQHYMQQNSYLAMLYPTPQGAGTPVALAGLQSRAQVLTAVRAKIPAQTEGGDPSQFLQGQLQQAQSQLGALKDKLSGLGINTGGSNSMIMPAYTPNTQHGKTFFKRIEIGLTFQNNPGTTLLPQMTIFGLTAGYKFSDRVTAGLGVVYQLGLGNGLTDLQLSNQGAGLRSFVDIKAKGSIWVTGGFEYNYMQQFSSLHTLYDINLWQKSALLGLTKKIKIGKTQNSLSLLYDFLAASQVPKGQSIVFRIGYTF</sequence>
<proteinExistence type="predicted"/>
<comment type="caution">
    <text evidence="2">The sequence shown here is derived from an EMBL/GenBank/DDBJ whole genome shotgun (WGS) entry which is preliminary data.</text>
</comment>
<dbReference type="Proteomes" id="UP000294498">
    <property type="component" value="Unassembled WGS sequence"/>
</dbReference>
<dbReference type="PROSITE" id="PS51257">
    <property type="entry name" value="PROKAR_LIPOPROTEIN"/>
    <property type="match status" value="1"/>
</dbReference>
<reference evidence="2 3" key="1">
    <citation type="submission" date="2019-03" db="EMBL/GenBank/DDBJ databases">
        <title>Genomic Encyclopedia of Type Strains, Phase IV (KMG-IV): sequencing the most valuable type-strain genomes for metagenomic binning, comparative biology and taxonomic classification.</title>
        <authorList>
            <person name="Goeker M."/>
        </authorList>
    </citation>
    <scope>NUCLEOTIDE SEQUENCE [LARGE SCALE GENOMIC DNA]</scope>
    <source>
        <strain evidence="2 3">DSM 100059</strain>
    </source>
</reference>
<keyword evidence="3" id="KW-1185">Reference proteome</keyword>
<evidence type="ECO:0000256" key="1">
    <source>
        <dbReference type="SAM" id="SignalP"/>
    </source>
</evidence>
<evidence type="ECO:0000313" key="2">
    <source>
        <dbReference type="EMBL" id="TDW97474.1"/>
    </source>
</evidence>
<dbReference type="EMBL" id="SODV01000002">
    <property type="protein sequence ID" value="TDW97474.1"/>
    <property type="molecule type" value="Genomic_DNA"/>
</dbReference>
<name>A0A4R8DJI4_9BACT</name>
<dbReference type="RefSeq" id="WP_133999772.1">
    <property type="nucleotide sequence ID" value="NZ_SODV01000002.1"/>
</dbReference>
<dbReference type="OrthoDB" id="629901at2"/>
<protein>
    <recommendedName>
        <fullName evidence="4">Outer membrane protein with beta-barrel domain</fullName>
    </recommendedName>
</protein>
<gene>
    <name evidence="2" type="ORF">EDB95_5324</name>
</gene>
<dbReference type="AlphaFoldDB" id="A0A4R8DJI4"/>
<evidence type="ECO:0008006" key="4">
    <source>
        <dbReference type="Google" id="ProtNLM"/>
    </source>
</evidence>
<feature type="signal peptide" evidence="1">
    <location>
        <begin position="1"/>
        <end position="21"/>
    </location>
</feature>
<organism evidence="2 3">
    <name type="scientific">Dinghuibacter silviterrae</name>
    <dbReference type="NCBI Taxonomy" id="1539049"/>
    <lineage>
        <taxon>Bacteria</taxon>
        <taxon>Pseudomonadati</taxon>
        <taxon>Bacteroidota</taxon>
        <taxon>Chitinophagia</taxon>
        <taxon>Chitinophagales</taxon>
        <taxon>Chitinophagaceae</taxon>
        <taxon>Dinghuibacter</taxon>
    </lineage>
</organism>
<accession>A0A4R8DJI4</accession>
<keyword evidence="1" id="KW-0732">Signal</keyword>
<evidence type="ECO:0000313" key="3">
    <source>
        <dbReference type="Proteomes" id="UP000294498"/>
    </source>
</evidence>
<feature type="chain" id="PRO_5020335932" description="Outer membrane protein with beta-barrel domain" evidence="1">
    <location>
        <begin position="22"/>
        <end position="481"/>
    </location>
</feature>